<evidence type="ECO:0000256" key="1">
    <source>
        <dbReference type="SAM" id="Phobius"/>
    </source>
</evidence>
<organism evidence="2 3">
    <name type="scientific">Clitoria ternatea</name>
    <name type="common">Butterfly pea</name>
    <dbReference type="NCBI Taxonomy" id="43366"/>
    <lineage>
        <taxon>Eukaryota</taxon>
        <taxon>Viridiplantae</taxon>
        <taxon>Streptophyta</taxon>
        <taxon>Embryophyta</taxon>
        <taxon>Tracheophyta</taxon>
        <taxon>Spermatophyta</taxon>
        <taxon>Magnoliopsida</taxon>
        <taxon>eudicotyledons</taxon>
        <taxon>Gunneridae</taxon>
        <taxon>Pentapetalae</taxon>
        <taxon>rosids</taxon>
        <taxon>fabids</taxon>
        <taxon>Fabales</taxon>
        <taxon>Fabaceae</taxon>
        <taxon>Papilionoideae</taxon>
        <taxon>50 kb inversion clade</taxon>
        <taxon>NPAAA clade</taxon>
        <taxon>indigoferoid/millettioid clade</taxon>
        <taxon>Phaseoleae</taxon>
        <taxon>Clitoria</taxon>
    </lineage>
</organism>
<evidence type="ECO:0000313" key="3">
    <source>
        <dbReference type="Proteomes" id="UP001359559"/>
    </source>
</evidence>
<evidence type="ECO:0000313" key="2">
    <source>
        <dbReference type="EMBL" id="KAK7294563.1"/>
    </source>
</evidence>
<comment type="caution">
    <text evidence="2">The sequence shown here is derived from an EMBL/GenBank/DDBJ whole genome shotgun (WGS) entry which is preliminary data.</text>
</comment>
<gene>
    <name evidence="2" type="ORF">RJT34_17452</name>
</gene>
<sequence>MDLYIIFPLFLLFTPLPSLCIYRFGKGKGKGMAHISLSTPKVYLWHRETELEKRRNLKVDIDLSRRSRQSKLRLTVTPPVFLDTKASVTTRGPESVNAFPTFQYKLRLQHNIKSHSHTLTPFTLFIIFIIIILIIFPSLFLFFLTLQTHC</sequence>
<protein>
    <submittedName>
        <fullName evidence="2">Uncharacterized protein</fullName>
    </submittedName>
</protein>
<keyword evidence="3" id="KW-1185">Reference proteome</keyword>
<dbReference type="EMBL" id="JAYKXN010000004">
    <property type="protein sequence ID" value="KAK7294563.1"/>
    <property type="molecule type" value="Genomic_DNA"/>
</dbReference>
<proteinExistence type="predicted"/>
<dbReference type="Proteomes" id="UP001359559">
    <property type="component" value="Unassembled WGS sequence"/>
</dbReference>
<feature type="transmembrane region" description="Helical" evidence="1">
    <location>
        <begin position="6"/>
        <end position="25"/>
    </location>
</feature>
<keyword evidence="1" id="KW-0472">Membrane</keyword>
<dbReference type="AlphaFoldDB" id="A0AAN9J9E1"/>
<keyword evidence="1" id="KW-1133">Transmembrane helix</keyword>
<feature type="transmembrane region" description="Helical" evidence="1">
    <location>
        <begin position="122"/>
        <end position="144"/>
    </location>
</feature>
<reference evidence="2 3" key="1">
    <citation type="submission" date="2024-01" db="EMBL/GenBank/DDBJ databases">
        <title>The genomes of 5 underutilized Papilionoideae crops provide insights into root nodulation and disease resistance.</title>
        <authorList>
            <person name="Yuan L."/>
        </authorList>
    </citation>
    <scope>NUCLEOTIDE SEQUENCE [LARGE SCALE GENOMIC DNA]</scope>
    <source>
        <strain evidence="2">LY-2023</strain>
        <tissue evidence="2">Leaf</tissue>
    </source>
</reference>
<accession>A0AAN9J9E1</accession>
<keyword evidence="1" id="KW-0812">Transmembrane</keyword>
<name>A0AAN9J9E1_CLITE</name>